<dbReference type="GO" id="GO:0005634">
    <property type="term" value="C:nucleus"/>
    <property type="evidence" value="ECO:0007669"/>
    <property type="project" value="UniProtKB-SubCell"/>
</dbReference>
<evidence type="ECO:0000256" key="4">
    <source>
        <dbReference type="ARBA" id="ARBA00022833"/>
    </source>
</evidence>
<dbReference type="PANTHER" id="PTHR24393:SF34">
    <property type="entry name" value="PR_SET DOMAIN 13"/>
    <property type="match status" value="1"/>
</dbReference>
<dbReference type="PROSITE" id="PS50157">
    <property type="entry name" value="ZINC_FINGER_C2H2_2"/>
    <property type="match status" value="8"/>
</dbReference>
<feature type="domain" description="C2H2-type" evidence="7">
    <location>
        <begin position="440"/>
        <end position="468"/>
    </location>
</feature>
<dbReference type="SMART" id="SM00355">
    <property type="entry name" value="ZnF_C2H2"/>
    <property type="match status" value="11"/>
</dbReference>
<keyword evidence="4" id="KW-0862">Zinc</keyword>
<evidence type="ECO:0000256" key="3">
    <source>
        <dbReference type="ARBA" id="ARBA00022771"/>
    </source>
</evidence>
<gene>
    <name evidence="9" type="primary">LOC113391377</name>
</gene>
<evidence type="ECO:0000256" key="6">
    <source>
        <dbReference type="PROSITE-ProRule" id="PRU00042"/>
    </source>
</evidence>
<keyword evidence="8" id="KW-1185">Reference proteome</keyword>
<reference evidence="9" key="1">
    <citation type="submission" date="2025-08" db="UniProtKB">
        <authorList>
            <consortium name="RefSeq"/>
        </authorList>
    </citation>
    <scope>IDENTIFICATION</scope>
    <source>
        <tissue evidence="9">Whole body</tissue>
    </source>
</reference>
<dbReference type="PANTHER" id="PTHR24393">
    <property type="entry name" value="ZINC FINGER PROTEIN"/>
    <property type="match status" value="1"/>
</dbReference>
<feature type="domain" description="C2H2-type" evidence="7">
    <location>
        <begin position="411"/>
        <end position="439"/>
    </location>
</feature>
<feature type="domain" description="C2H2-type" evidence="7">
    <location>
        <begin position="381"/>
        <end position="411"/>
    </location>
</feature>
<dbReference type="Gene3D" id="3.30.160.60">
    <property type="entry name" value="Classic Zinc Finger"/>
    <property type="match status" value="6"/>
</dbReference>
<dbReference type="GO" id="GO:0003677">
    <property type="term" value="F:DNA binding"/>
    <property type="evidence" value="ECO:0007669"/>
    <property type="project" value="UniProtKB-KW"/>
</dbReference>
<evidence type="ECO:0000256" key="2">
    <source>
        <dbReference type="ARBA" id="ARBA00022737"/>
    </source>
</evidence>
<dbReference type="PROSITE" id="PS00028">
    <property type="entry name" value="ZINC_FINGER_C2H2_1"/>
    <property type="match status" value="9"/>
</dbReference>
<evidence type="ECO:0000259" key="7">
    <source>
        <dbReference type="PROSITE" id="PS50157"/>
    </source>
</evidence>
<dbReference type="Proteomes" id="UP001652626">
    <property type="component" value="Chromosome 31"/>
</dbReference>
<feature type="domain" description="C2H2-type" evidence="7">
    <location>
        <begin position="472"/>
        <end position="499"/>
    </location>
</feature>
<evidence type="ECO:0000256" key="5">
    <source>
        <dbReference type="ARBA" id="ARBA00023242"/>
    </source>
</evidence>
<dbReference type="InterPro" id="IPR036236">
    <property type="entry name" value="Znf_C2H2_sf"/>
</dbReference>
<dbReference type="GO" id="GO:0008270">
    <property type="term" value="F:zinc ion binding"/>
    <property type="evidence" value="ECO:0007669"/>
    <property type="project" value="UniProtKB-KW"/>
</dbReference>
<keyword evidence="5" id="KW-0539">Nucleus</keyword>
<dbReference type="OMA" id="YKRHFRR"/>
<organism evidence="8 9">
    <name type="scientific">Vanessa tameamea</name>
    <name type="common">Kamehameha butterfly</name>
    <dbReference type="NCBI Taxonomy" id="334116"/>
    <lineage>
        <taxon>Eukaryota</taxon>
        <taxon>Metazoa</taxon>
        <taxon>Ecdysozoa</taxon>
        <taxon>Arthropoda</taxon>
        <taxon>Hexapoda</taxon>
        <taxon>Insecta</taxon>
        <taxon>Pterygota</taxon>
        <taxon>Neoptera</taxon>
        <taxon>Endopterygota</taxon>
        <taxon>Lepidoptera</taxon>
        <taxon>Glossata</taxon>
        <taxon>Ditrysia</taxon>
        <taxon>Papilionoidea</taxon>
        <taxon>Nymphalidae</taxon>
        <taxon>Nymphalinae</taxon>
        <taxon>Vanessa</taxon>
    </lineage>
</organism>
<feature type="domain" description="C2H2-type" evidence="7">
    <location>
        <begin position="323"/>
        <end position="351"/>
    </location>
</feature>
<keyword evidence="2" id="KW-0677">Repeat</keyword>
<feature type="domain" description="C2H2-type" evidence="7">
    <location>
        <begin position="266"/>
        <end position="294"/>
    </location>
</feature>
<keyword evidence="3 6" id="KW-0863">Zinc-finger</keyword>
<dbReference type="GO" id="GO:0010468">
    <property type="term" value="P:regulation of gene expression"/>
    <property type="evidence" value="ECO:0007669"/>
    <property type="project" value="TreeGrafter"/>
</dbReference>
<keyword evidence="1" id="KW-0479">Metal-binding</keyword>
<evidence type="ECO:0000313" key="8">
    <source>
        <dbReference type="Proteomes" id="UP001652626"/>
    </source>
</evidence>
<dbReference type="InterPro" id="IPR013087">
    <property type="entry name" value="Znf_C2H2_type"/>
</dbReference>
<feature type="domain" description="C2H2-type" evidence="7">
    <location>
        <begin position="500"/>
        <end position="526"/>
    </location>
</feature>
<protein>
    <submittedName>
        <fullName evidence="9">Zinc finger protein OZF-like</fullName>
    </submittedName>
</protein>
<feature type="domain" description="C2H2-type" evidence="7">
    <location>
        <begin position="353"/>
        <end position="380"/>
    </location>
</feature>
<sequence length="526" mass="61215">MAVDLKFNLNVSLNREETKVSQDKICISCLKKEVPFISLSNCVHVKVFDFLLDCKMELLDHLICYTCHSVLKKIQDFKNQVNHSMNKLYHESKYLKTVNVYTQNLQFSTIEINSTTKSQPIEVQILEPTVTDTFIDIETEVKIERKSDTEQDVPLIELQKEKKRTKVSKAKTPLQKKYEGKIRTIMLSEEEMLDERKDEALKNSYLKLPFKCAFCITGFDHELTLKNHMEKRHGKKSDGIECKICNSILGTKTSYDEHYKRHFRRYECVECGRRNNNVYTVLKHYNECHGRIKTKFSCKLCDFSTESHRIYRYHRDKHRTKKVECELCGNSFVNNAGLKIHMFTVHRQSSRVYSCDKCGKVYRAKSGLAAHAAKHSPAAPAYCADCGTHFQTHLGLKYHLKHHSRHSDKRFACNECDAKFIVKRSLQDHIDWMHLNNTEHACNKCTKVFINSASLKKHREFVHEKKRPPRNKICDHCGRGFTSLSILRSHIRTHTGERPLQCAQCPATFAHSAALYTHNKLLHTKT</sequence>
<dbReference type="OrthoDB" id="3565419at2759"/>
<evidence type="ECO:0000256" key="1">
    <source>
        <dbReference type="ARBA" id="ARBA00022723"/>
    </source>
</evidence>
<dbReference type="RefSeq" id="XP_026483110.2">
    <property type="nucleotide sequence ID" value="XM_026627325.2"/>
</dbReference>
<dbReference type="SUPFAM" id="SSF57667">
    <property type="entry name" value="beta-beta-alpha zinc fingers"/>
    <property type="match status" value="4"/>
</dbReference>
<dbReference type="AlphaFoldDB" id="A0A8B8HF68"/>
<accession>A0A8B8HF68</accession>
<dbReference type="GeneID" id="113391377"/>
<dbReference type="Pfam" id="PF00096">
    <property type="entry name" value="zf-C2H2"/>
    <property type="match status" value="4"/>
</dbReference>
<proteinExistence type="predicted"/>
<evidence type="ECO:0000313" key="9">
    <source>
        <dbReference type="RefSeq" id="XP_026483110.2"/>
    </source>
</evidence>
<name>A0A8B8HF68_VANTA</name>